<gene>
    <name evidence="2" type="ORF">H6H00_18005</name>
</gene>
<dbReference type="AlphaFoldDB" id="A0A7G7MBJ9"/>
<feature type="transmembrane region" description="Helical" evidence="1">
    <location>
        <begin position="26"/>
        <end position="46"/>
    </location>
</feature>
<feature type="transmembrane region" description="Helical" evidence="1">
    <location>
        <begin position="140"/>
        <end position="163"/>
    </location>
</feature>
<name>A0A7G7MBJ9_9PSEU</name>
<dbReference type="KEGG" id="ppel:H6H00_18005"/>
<reference evidence="2 3" key="1">
    <citation type="submission" date="2020-08" db="EMBL/GenBank/DDBJ databases">
        <authorList>
            <person name="Mo P."/>
        </authorList>
    </citation>
    <scope>NUCLEOTIDE SEQUENCE [LARGE SCALE GENOMIC DNA]</scope>
    <source>
        <strain evidence="2 3">CGMCC 4.1532</strain>
    </source>
</reference>
<accession>A0A7G7MBJ9</accession>
<evidence type="ECO:0000313" key="3">
    <source>
        <dbReference type="Proteomes" id="UP000515728"/>
    </source>
</evidence>
<evidence type="ECO:0008006" key="4">
    <source>
        <dbReference type="Google" id="ProtNLM"/>
    </source>
</evidence>
<keyword evidence="1" id="KW-0472">Membrane</keyword>
<dbReference type="Proteomes" id="UP000515728">
    <property type="component" value="Chromosome"/>
</dbReference>
<feature type="transmembrane region" description="Helical" evidence="1">
    <location>
        <begin position="62"/>
        <end position="85"/>
    </location>
</feature>
<dbReference type="RefSeq" id="WP_185716922.1">
    <property type="nucleotide sequence ID" value="NZ_BAAAWI010000001.1"/>
</dbReference>
<proteinExistence type="predicted"/>
<organism evidence="2 3">
    <name type="scientific">Pseudonocardia petroleophila</name>
    <dbReference type="NCBI Taxonomy" id="37331"/>
    <lineage>
        <taxon>Bacteria</taxon>
        <taxon>Bacillati</taxon>
        <taxon>Actinomycetota</taxon>
        <taxon>Actinomycetes</taxon>
        <taxon>Pseudonocardiales</taxon>
        <taxon>Pseudonocardiaceae</taxon>
        <taxon>Pseudonocardia</taxon>
    </lineage>
</organism>
<evidence type="ECO:0000256" key="1">
    <source>
        <dbReference type="SAM" id="Phobius"/>
    </source>
</evidence>
<sequence>MSTDPQAPPVRPGPAPVRDRRTLRRVVGAVLMPVGPAAVAVIRSVYPPDAAAALAAPSTMTLVLWLGLVATFTLLPGAYTALHLLRRYVPTLALWTAAFLVPGYLAMYTLGFVDTVYAIAPAAGLTAAQAEDLVAAADTLVPPTIALLVFVLGHVVGTVLLGVAARRARLLTTPVATLMIASQPLHVVSVVLGMPLLDLVAWGLTALGMGALAIRVLRTPDDEWELPAFPRVAR</sequence>
<keyword evidence="3" id="KW-1185">Reference proteome</keyword>
<evidence type="ECO:0000313" key="2">
    <source>
        <dbReference type="EMBL" id="QNG50160.1"/>
    </source>
</evidence>
<keyword evidence="1" id="KW-0812">Transmembrane</keyword>
<protein>
    <recommendedName>
        <fullName evidence="4">DUF4386 family protein</fullName>
    </recommendedName>
</protein>
<keyword evidence="1" id="KW-1133">Transmembrane helix</keyword>
<dbReference type="EMBL" id="CP060131">
    <property type="protein sequence ID" value="QNG50160.1"/>
    <property type="molecule type" value="Genomic_DNA"/>
</dbReference>
<feature type="transmembrane region" description="Helical" evidence="1">
    <location>
        <begin position="92"/>
        <end position="120"/>
    </location>
</feature>